<protein>
    <submittedName>
        <fullName evidence="4">LpqB family beta-propeller domain-containing protein</fullName>
    </submittedName>
</protein>
<feature type="signal peptide" evidence="1">
    <location>
        <begin position="1"/>
        <end position="34"/>
    </location>
</feature>
<evidence type="ECO:0000313" key="5">
    <source>
        <dbReference type="Proteomes" id="UP001344658"/>
    </source>
</evidence>
<evidence type="ECO:0000259" key="2">
    <source>
        <dbReference type="Pfam" id="PF10647"/>
    </source>
</evidence>
<name>A0ABU7P8W7_9ACTN</name>
<evidence type="ECO:0000313" key="4">
    <source>
        <dbReference type="EMBL" id="MEE4542251.1"/>
    </source>
</evidence>
<feature type="domain" description="Lipoprotein LpqB N-terminal" evidence="3">
    <location>
        <begin position="58"/>
        <end position="181"/>
    </location>
</feature>
<dbReference type="Pfam" id="PF10647">
    <property type="entry name" value="Gmad1"/>
    <property type="match status" value="1"/>
</dbReference>
<evidence type="ECO:0000259" key="3">
    <source>
        <dbReference type="Pfam" id="PF25976"/>
    </source>
</evidence>
<dbReference type="InterPro" id="IPR059026">
    <property type="entry name" value="LpqB_N"/>
</dbReference>
<proteinExistence type="predicted"/>
<dbReference type="SUPFAM" id="SSF63829">
    <property type="entry name" value="Calcium-dependent phosphotriesterase"/>
    <property type="match status" value="1"/>
</dbReference>
<feature type="domain" description="Lipoprotein LpqB C-terminal" evidence="2">
    <location>
        <begin position="368"/>
        <end position="619"/>
    </location>
</feature>
<sequence>MRWTGGRGRVLRRSLLPVCAAALLAGCASMPSSGEVRKVGDGQRADADTQVRVVPVAPHSGESAMEIVYGFLEATTGSEPDFATAKKYLTKETGKSWDPTRSIAVYSVDKLVPDQDDNTSRKDGFAVMTLSGTMTARVDAKHAYEPDQRPFSTTFRLVRQGSQWRIDGLENGLVMSAADFQRVYHSVNMYYFAKLGPKAPGRSGGGAEDALVADPVYLRNQNDSLGSTVATLLGGPSAWLDDVVTTAAPSGAALDTEGADQGVSLDDSQHLKVRLDKRSAQRLHGGECTRLAAQLFATVQAQASAKLALAEVERPDGTAICSLSGDSPQVHQPGNLVGSAPQPYFVSADNQHRLMQLDPGDGKSTSLSASPVAGPFGGSKADLDSVAVRRDESMAAGVRDNGHDLVVGPLVTGDTFQPPVVVSTGAGPGDGLSPPSWDGLGDLWIADRNPVAPKLMVLPDGHGPYVTVATPVMDGRVEALRVSSDGVRVALLVRQGDDLALELGLVQRTGSLDHPAFALTGLRRLSVPGENVASVSWAGPSRLVALDSKTAGVQKTEYMNTDGSVITALQGGVGEAASVAASEDSGQPLLASYKDSVYVLSADGDWRQIKPKGVSPAYPG</sequence>
<gene>
    <name evidence="4" type="ORF">V2S66_09800</name>
</gene>
<reference evidence="4 5" key="1">
    <citation type="submission" date="2023-12" db="EMBL/GenBank/DDBJ databases">
        <title>Streptomyces sp. V4-01.</title>
        <authorList>
            <person name="Somphong A."/>
            <person name="Phongsopitanun W."/>
        </authorList>
    </citation>
    <scope>NUCLEOTIDE SEQUENCE [LARGE SCALE GENOMIC DNA]</scope>
    <source>
        <strain evidence="4 5">V4-01</strain>
    </source>
</reference>
<feature type="chain" id="PRO_5046630697" evidence="1">
    <location>
        <begin position="35"/>
        <end position="620"/>
    </location>
</feature>
<evidence type="ECO:0000256" key="1">
    <source>
        <dbReference type="SAM" id="SignalP"/>
    </source>
</evidence>
<dbReference type="Pfam" id="PF25976">
    <property type="entry name" value="LpqB_N"/>
    <property type="match status" value="1"/>
</dbReference>
<dbReference type="PROSITE" id="PS51257">
    <property type="entry name" value="PROKAR_LIPOPROTEIN"/>
    <property type="match status" value="1"/>
</dbReference>
<dbReference type="RefSeq" id="WP_330794155.1">
    <property type="nucleotide sequence ID" value="NZ_JAZEWV010000005.1"/>
</dbReference>
<keyword evidence="1" id="KW-0732">Signal</keyword>
<organism evidence="4 5">
    <name type="scientific">Actinacidiphila polyblastidii</name>
    <dbReference type="NCBI Taxonomy" id="3110430"/>
    <lineage>
        <taxon>Bacteria</taxon>
        <taxon>Bacillati</taxon>
        <taxon>Actinomycetota</taxon>
        <taxon>Actinomycetes</taxon>
        <taxon>Kitasatosporales</taxon>
        <taxon>Streptomycetaceae</taxon>
        <taxon>Actinacidiphila</taxon>
    </lineage>
</organism>
<dbReference type="Proteomes" id="UP001344658">
    <property type="component" value="Unassembled WGS sequence"/>
</dbReference>
<dbReference type="EMBL" id="JAZEWV010000005">
    <property type="protein sequence ID" value="MEE4542251.1"/>
    <property type="molecule type" value="Genomic_DNA"/>
</dbReference>
<dbReference type="InterPro" id="IPR018910">
    <property type="entry name" value="LpqB_C"/>
</dbReference>
<accession>A0ABU7P8W7</accession>
<comment type="caution">
    <text evidence="4">The sequence shown here is derived from an EMBL/GenBank/DDBJ whole genome shotgun (WGS) entry which is preliminary data.</text>
</comment>
<keyword evidence="5" id="KW-1185">Reference proteome</keyword>